<dbReference type="GO" id="GO:0006417">
    <property type="term" value="P:regulation of translation"/>
    <property type="evidence" value="ECO:0007669"/>
    <property type="project" value="UniProtKB-KW"/>
</dbReference>
<feature type="repeat" description="Pumilio" evidence="7">
    <location>
        <begin position="708"/>
        <end position="744"/>
    </location>
</feature>
<name>S8DB81_9LAMI</name>
<feature type="repeat" description="Pumilio" evidence="7">
    <location>
        <begin position="564"/>
        <end position="599"/>
    </location>
</feature>
<dbReference type="Pfam" id="PF00806">
    <property type="entry name" value="PUF"/>
    <property type="match status" value="8"/>
</dbReference>
<dbReference type="InterPro" id="IPR033133">
    <property type="entry name" value="PUM-HD"/>
</dbReference>
<dbReference type="PANTHER" id="PTHR12537">
    <property type="entry name" value="RNA BINDING PROTEIN PUMILIO-RELATED"/>
    <property type="match status" value="1"/>
</dbReference>
<protein>
    <recommendedName>
        <fullName evidence="8">PUM-HD domain-containing protein</fullName>
    </recommendedName>
</protein>
<keyword evidence="2" id="KW-0963">Cytoplasm</keyword>
<comment type="function">
    <text evidence="6">Sequence-specific RNA-binding protein that regulates translation and mRNA stability by binding the 3'-UTR of target mRNAs. Binds the APUM-binding elements (APBEs) in the 3'-UTR mRNA sequence of CLV1, PNH, WUS and FAS2.</text>
</comment>
<dbReference type="GO" id="GO:0005737">
    <property type="term" value="C:cytoplasm"/>
    <property type="evidence" value="ECO:0007669"/>
    <property type="project" value="UniProtKB-SubCell"/>
</dbReference>
<dbReference type="AlphaFoldDB" id="S8DB81"/>
<evidence type="ECO:0000313" key="10">
    <source>
        <dbReference type="Proteomes" id="UP000015453"/>
    </source>
</evidence>
<dbReference type="PANTHER" id="PTHR12537:SF12">
    <property type="entry name" value="MATERNAL PROTEIN PUMILIO"/>
    <property type="match status" value="1"/>
</dbReference>
<sequence>MKGSVSNENLEIEGNSNLQDELQALLLQQQNRNSILERERFLDINRSGSAPPTIADALCASGSGVLNHVRNSNASTEEEIRSHPGYIEYYYSNHNLNPRLPLPLISKEDWRVAQRLRAASSGFGLVENDGGTSSFFAMQSTKGCSGNFSTKCSAEMLENTSNGFIGVSGSEMGIRRKSFADILQGGIRQPHFSASGSYDALTSIGISSNHEGKLDYMLPGETIGGLNTSKSIESSKSGIFTPGISSSSMNPQTECTPSFLNLGREVVHHSDGLNPVGMGGAPPNSSSSGIFEIAASLSELDISTNHISRPSSTSMSCFNGSYRADDPQNLVRNLQESCFDVSASDRASFPRRTYSTSELPSLHSTSEFSGFEDLKPRFRSNNLHSLNISRDNNHQSGCLIDIHHNRMIHNDLNSGPCLNNRGMIQVPATNTTCQTQQVLNRERDSIRFFDHVQAMEKAYLETMLLKEMHQYHSHFLQKSGSPSSFITGNASYGGSFSSNSQVGSRIHMRPNEEPAEFLPNVRGMKAAESACFLDSKSGSNVKGKFESLLQSLKNDKRKSLELSNIHGHVVEFSLDQGGSRFIQQKLETATIEGKMKMLAEIIPHAHGLMIDVFGNYVIQKFLQHGTESLRNELAKRLVGHVLSLSLHTYGCRVVQKALEVLDGDLKVEIAKELDGSVVKCVHDQNGNHVIQKCIECVPQDHIRFIISSFLGHVVNFSMHPYGCRVIQRILEHFDDPEVQQMILDEIIGSVCKLSQDQYGNYVIQHIVQYGGPEQRSAIIGQLSGQIVKMSQQKFASNVVEKCLIHGSSKERQALVTEILGTTDDDNEPLQAMMKDQFGNYVVQKVLETCSDDESRELILSRIRLHLNVLKRYTYGKHIVSRVEKLVSDV</sequence>
<feature type="repeat" description="Pumilio" evidence="7">
    <location>
        <begin position="672"/>
        <end position="707"/>
    </location>
</feature>
<evidence type="ECO:0000256" key="1">
    <source>
        <dbReference type="ARBA" id="ARBA00004496"/>
    </source>
</evidence>
<organism evidence="9 10">
    <name type="scientific">Genlisea aurea</name>
    <dbReference type="NCBI Taxonomy" id="192259"/>
    <lineage>
        <taxon>Eukaryota</taxon>
        <taxon>Viridiplantae</taxon>
        <taxon>Streptophyta</taxon>
        <taxon>Embryophyta</taxon>
        <taxon>Tracheophyta</taxon>
        <taxon>Spermatophyta</taxon>
        <taxon>Magnoliopsida</taxon>
        <taxon>eudicotyledons</taxon>
        <taxon>Gunneridae</taxon>
        <taxon>Pentapetalae</taxon>
        <taxon>asterids</taxon>
        <taxon>lamiids</taxon>
        <taxon>Lamiales</taxon>
        <taxon>Lentibulariaceae</taxon>
        <taxon>Genlisea</taxon>
    </lineage>
</organism>
<keyword evidence="3" id="KW-0677">Repeat</keyword>
<dbReference type="InterPro" id="IPR012940">
    <property type="entry name" value="NABP"/>
</dbReference>
<dbReference type="PROSITE" id="PS50302">
    <property type="entry name" value="PUM"/>
    <property type="match status" value="8"/>
</dbReference>
<dbReference type="InterPro" id="IPR033712">
    <property type="entry name" value="Pumilio_RNA-bd"/>
</dbReference>
<comment type="subcellular location">
    <subcellularLocation>
        <location evidence="1">Cytoplasm</location>
    </subcellularLocation>
</comment>
<dbReference type="EMBL" id="AUSU01007935">
    <property type="protein sequence ID" value="EPS59963.1"/>
    <property type="molecule type" value="Genomic_DNA"/>
</dbReference>
<evidence type="ECO:0000256" key="6">
    <source>
        <dbReference type="ARBA" id="ARBA00055193"/>
    </source>
</evidence>
<dbReference type="Proteomes" id="UP000015453">
    <property type="component" value="Unassembled WGS sequence"/>
</dbReference>
<comment type="caution">
    <text evidence="9">The sequence shown here is derived from an EMBL/GenBank/DDBJ whole genome shotgun (WGS) entry which is preliminary data.</text>
</comment>
<dbReference type="SUPFAM" id="SSF48371">
    <property type="entry name" value="ARM repeat"/>
    <property type="match status" value="1"/>
</dbReference>
<evidence type="ECO:0000256" key="3">
    <source>
        <dbReference type="ARBA" id="ARBA00022737"/>
    </source>
</evidence>
<feature type="repeat" description="Pumilio" evidence="7">
    <location>
        <begin position="781"/>
        <end position="816"/>
    </location>
</feature>
<dbReference type="InterPro" id="IPR011989">
    <property type="entry name" value="ARM-like"/>
</dbReference>
<keyword evidence="10" id="KW-1185">Reference proteome</keyword>
<feature type="repeat" description="Pumilio" evidence="7">
    <location>
        <begin position="817"/>
        <end position="860"/>
    </location>
</feature>
<gene>
    <name evidence="9" type="ORF">M569_14840</name>
</gene>
<dbReference type="SMART" id="SM00025">
    <property type="entry name" value="Pumilio"/>
    <property type="match status" value="8"/>
</dbReference>
<evidence type="ECO:0000256" key="2">
    <source>
        <dbReference type="ARBA" id="ARBA00022490"/>
    </source>
</evidence>
<feature type="repeat" description="Pumilio" evidence="7">
    <location>
        <begin position="600"/>
        <end position="635"/>
    </location>
</feature>
<feature type="repeat" description="Pumilio" evidence="7">
    <location>
        <begin position="745"/>
        <end position="780"/>
    </location>
</feature>
<evidence type="ECO:0000313" key="9">
    <source>
        <dbReference type="EMBL" id="EPS59963.1"/>
    </source>
</evidence>
<reference evidence="9 10" key="1">
    <citation type="journal article" date="2013" name="BMC Genomics">
        <title>The miniature genome of a carnivorous plant Genlisea aurea contains a low number of genes and short non-coding sequences.</title>
        <authorList>
            <person name="Leushkin E.V."/>
            <person name="Sutormin R.A."/>
            <person name="Nabieva E.R."/>
            <person name="Penin A.A."/>
            <person name="Kondrashov A.S."/>
            <person name="Logacheva M.D."/>
        </authorList>
    </citation>
    <scope>NUCLEOTIDE SEQUENCE [LARGE SCALE GENOMIC DNA]</scope>
</reference>
<evidence type="ECO:0000259" key="8">
    <source>
        <dbReference type="PROSITE" id="PS50303"/>
    </source>
</evidence>
<feature type="domain" description="PUM-HD" evidence="8">
    <location>
        <begin position="544"/>
        <end position="886"/>
    </location>
</feature>
<dbReference type="Gene3D" id="1.25.10.10">
    <property type="entry name" value="Leucine-rich Repeat Variant"/>
    <property type="match status" value="1"/>
</dbReference>
<dbReference type="OrthoDB" id="668540at2759"/>
<dbReference type="InterPro" id="IPR001313">
    <property type="entry name" value="Pumilio_RNA-bd_rpt"/>
</dbReference>
<dbReference type="Pfam" id="PF07990">
    <property type="entry name" value="NABP"/>
    <property type="match status" value="1"/>
</dbReference>
<accession>S8DB81</accession>
<dbReference type="CDD" id="cd07920">
    <property type="entry name" value="Pumilio"/>
    <property type="match status" value="1"/>
</dbReference>
<keyword evidence="4" id="KW-0810">Translation regulation</keyword>
<evidence type="ECO:0000256" key="5">
    <source>
        <dbReference type="ARBA" id="ARBA00022884"/>
    </source>
</evidence>
<dbReference type="FunFam" id="1.25.10.10:FF:000004">
    <property type="entry name" value="Pumilio homolog 1 isoform 2"/>
    <property type="match status" value="1"/>
</dbReference>
<feature type="repeat" description="Pumilio" evidence="7">
    <location>
        <begin position="636"/>
        <end position="671"/>
    </location>
</feature>
<dbReference type="PROSITE" id="PS50303">
    <property type="entry name" value="PUM_HD"/>
    <property type="match status" value="1"/>
</dbReference>
<dbReference type="InterPro" id="IPR016024">
    <property type="entry name" value="ARM-type_fold"/>
</dbReference>
<evidence type="ECO:0000256" key="4">
    <source>
        <dbReference type="ARBA" id="ARBA00022845"/>
    </source>
</evidence>
<evidence type="ECO:0000256" key="7">
    <source>
        <dbReference type="PROSITE-ProRule" id="PRU00317"/>
    </source>
</evidence>
<keyword evidence="5" id="KW-0694">RNA-binding</keyword>
<proteinExistence type="predicted"/>
<dbReference type="GO" id="GO:0003729">
    <property type="term" value="F:mRNA binding"/>
    <property type="evidence" value="ECO:0007669"/>
    <property type="project" value="UniProtKB-ARBA"/>
</dbReference>